<dbReference type="InterPro" id="IPR035979">
    <property type="entry name" value="RBD_domain_sf"/>
</dbReference>
<comment type="subcellular location">
    <subcellularLocation>
        <location evidence="1">Secreted</location>
    </subcellularLocation>
</comment>
<dbReference type="PANTHER" id="PTHR14379:SF59">
    <property type="entry name" value="NYN DOMAIN-CONTAINING PROTEIN"/>
    <property type="match status" value="1"/>
</dbReference>
<dbReference type="Pfam" id="PF00076">
    <property type="entry name" value="RRM_1"/>
    <property type="match status" value="1"/>
</dbReference>
<keyword evidence="5" id="KW-0732">Signal</keyword>
<proteinExistence type="inferred from homology"/>
<dbReference type="SUPFAM" id="SSF54928">
    <property type="entry name" value="RNA-binding domain, RBD"/>
    <property type="match status" value="1"/>
</dbReference>
<evidence type="ECO:0000313" key="8">
    <source>
        <dbReference type="EMBL" id="KAH0895327.1"/>
    </source>
</evidence>
<name>A0ABQ8AST9_BRANA</name>
<feature type="domain" description="RRM" evidence="7">
    <location>
        <begin position="121"/>
        <end position="155"/>
    </location>
</feature>
<keyword evidence="3" id="KW-0713">Self-incompatibility</keyword>
<organism evidence="8 9">
    <name type="scientific">Brassica napus</name>
    <name type="common">Rape</name>
    <dbReference type="NCBI Taxonomy" id="3708"/>
    <lineage>
        <taxon>Eukaryota</taxon>
        <taxon>Viridiplantae</taxon>
        <taxon>Streptophyta</taxon>
        <taxon>Embryophyta</taxon>
        <taxon>Tracheophyta</taxon>
        <taxon>Spermatophyta</taxon>
        <taxon>Magnoliopsida</taxon>
        <taxon>eudicotyledons</taxon>
        <taxon>Gunneridae</taxon>
        <taxon>Pentapetalae</taxon>
        <taxon>rosids</taxon>
        <taxon>malvids</taxon>
        <taxon>Brassicales</taxon>
        <taxon>Brassicaceae</taxon>
        <taxon>Brassiceae</taxon>
        <taxon>Brassica</taxon>
    </lineage>
</organism>
<gene>
    <name evidence="8" type="ORF">HID58_044895</name>
</gene>
<reference evidence="8 9" key="1">
    <citation type="submission" date="2021-05" db="EMBL/GenBank/DDBJ databases">
        <title>Genome Assembly of Synthetic Allotetraploid Brassica napus Reveals Homoeologous Exchanges between Subgenomes.</title>
        <authorList>
            <person name="Davis J.T."/>
        </authorList>
    </citation>
    <scope>NUCLEOTIDE SEQUENCE [LARGE SCALE GENOMIC DNA]</scope>
    <source>
        <strain evidence="9">cv. Da-Ae</strain>
        <tissue evidence="8">Seedling</tissue>
    </source>
</reference>
<comment type="similarity">
    <text evidence="2">Belongs to the plant self-incompatibility (S1) protein family.</text>
</comment>
<evidence type="ECO:0000256" key="3">
    <source>
        <dbReference type="ARBA" id="ARBA00022471"/>
    </source>
</evidence>
<dbReference type="InterPro" id="IPR012677">
    <property type="entry name" value="Nucleotide-bd_a/b_plait_sf"/>
</dbReference>
<protein>
    <recommendedName>
        <fullName evidence="7">RRM domain-containing protein</fullName>
    </recommendedName>
</protein>
<feature type="region of interest" description="Disordered" evidence="6">
    <location>
        <begin position="222"/>
        <end position="249"/>
    </location>
</feature>
<feature type="non-terminal residue" evidence="8">
    <location>
        <position position="1"/>
    </location>
</feature>
<comment type="caution">
    <text evidence="8">The sequence shown here is derived from an EMBL/GenBank/DDBJ whole genome shotgun (WGS) entry which is preliminary data.</text>
</comment>
<dbReference type="Gene3D" id="3.30.70.330">
    <property type="match status" value="1"/>
</dbReference>
<evidence type="ECO:0000313" key="9">
    <source>
        <dbReference type="Proteomes" id="UP000824890"/>
    </source>
</evidence>
<dbReference type="EMBL" id="JAGKQM010000012">
    <property type="protein sequence ID" value="KAH0895327.1"/>
    <property type="molecule type" value="Genomic_DNA"/>
</dbReference>
<dbReference type="PANTHER" id="PTHR14379">
    <property type="entry name" value="LIMKAIN B LKAP"/>
    <property type="match status" value="1"/>
</dbReference>
<evidence type="ECO:0000256" key="5">
    <source>
        <dbReference type="ARBA" id="ARBA00022729"/>
    </source>
</evidence>
<sequence length="375" mass="42519">CITETLLHCLEPITPDNGTRTVIFWDAVDCPFPLSFSPDQIYQSIQSALVKMGSSDKITIRAYVNDTKKTSKKTWDSRIYFLPGGDKASRHIHNATSSIEIGADHAMPLLYHPHMIHRYHYTNRSRGFGFITFADRLAMDESIREMHGKDFGDRRQCGYSFAGKGSFGGHVDLTVIPTVTDMWTVNTGLTAEKPTSPADRDIVSSAGSDRYGGGRAGVHIRGGDEGRGFRSRAGGPYERPSRSVGGGGHMSSATFDRVCVEDTFGKNSFGIVNKFRRHTKLSVRCWSGNDKFGTIFLMNGQEKHWRFDDAFFHETVFHCELKHGYHFMHFQTFVAYTSKWNDSLKNRSNATWLAAEKGLYKIWEHRSPEFMYHWL</sequence>
<dbReference type="InterPro" id="IPR024768">
    <property type="entry name" value="Marf1"/>
</dbReference>
<dbReference type="InterPro" id="IPR000504">
    <property type="entry name" value="RRM_dom"/>
</dbReference>
<evidence type="ECO:0000259" key="7">
    <source>
        <dbReference type="Pfam" id="PF00076"/>
    </source>
</evidence>
<evidence type="ECO:0000256" key="4">
    <source>
        <dbReference type="ARBA" id="ARBA00022525"/>
    </source>
</evidence>
<dbReference type="Proteomes" id="UP000824890">
    <property type="component" value="Unassembled WGS sequence"/>
</dbReference>
<dbReference type="Pfam" id="PF05938">
    <property type="entry name" value="Self-incomp_S1"/>
    <property type="match status" value="1"/>
</dbReference>
<evidence type="ECO:0000256" key="2">
    <source>
        <dbReference type="ARBA" id="ARBA00005581"/>
    </source>
</evidence>
<keyword evidence="9" id="KW-1185">Reference proteome</keyword>
<accession>A0ABQ8AST9</accession>
<keyword evidence="4" id="KW-0964">Secreted</keyword>
<evidence type="ECO:0000256" key="6">
    <source>
        <dbReference type="SAM" id="MobiDB-lite"/>
    </source>
</evidence>
<dbReference type="InterPro" id="IPR010264">
    <property type="entry name" value="Self-incomp_S1"/>
</dbReference>
<evidence type="ECO:0000256" key="1">
    <source>
        <dbReference type="ARBA" id="ARBA00004613"/>
    </source>
</evidence>